<accession>A0ABT3G114</accession>
<dbReference type="EMBL" id="JAPDDR010000003">
    <property type="protein sequence ID" value="MCW1913184.1"/>
    <property type="molecule type" value="Genomic_DNA"/>
</dbReference>
<sequence length="68" mass="8231">MITREEIARLSREEKWQTLEWLQESLEEGEEASWVEPLLRQRRDDLESGQVQLLSLEEVEARHRARKK</sequence>
<evidence type="ECO:0000313" key="1">
    <source>
        <dbReference type="EMBL" id="MCW1913184.1"/>
    </source>
</evidence>
<keyword evidence="2" id="KW-1185">Reference proteome</keyword>
<proteinExistence type="predicted"/>
<evidence type="ECO:0008006" key="3">
    <source>
        <dbReference type="Google" id="ProtNLM"/>
    </source>
</evidence>
<dbReference type="Proteomes" id="UP001165653">
    <property type="component" value="Unassembled WGS sequence"/>
</dbReference>
<reference evidence="1" key="1">
    <citation type="submission" date="2022-10" db="EMBL/GenBank/DDBJ databases">
        <title>Luteolibacter sp. GHJ8, whole genome shotgun sequencing project.</title>
        <authorList>
            <person name="Zhao G."/>
            <person name="Shen L."/>
        </authorList>
    </citation>
    <scope>NUCLEOTIDE SEQUENCE</scope>
    <source>
        <strain evidence="1">GHJ8</strain>
    </source>
</reference>
<evidence type="ECO:0000313" key="2">
    <source>
        <dbReference type="Proteomes" id="UP001165653"/>
    </source>
</evidence>
<comment type="caution">
    <text evidence="1">The sequence shown here is derived from an EMBL/GenBank/DDBJ whole genome shotgun (WGS) entry which is preliminary data.</text>
</comment>
<dbReference type="RefSeq" id="WP_264512383.1">
    <property type="nucleotide sequence ID" value="NZ_JAPDDR010000003.1"/>
</dbReference>
<organism evidence="1 2">
    <name type="scientific">Luteolibacter rhizosphaerae</name>
    <dbReference type="NCBI Taxonomy" id="2989719"/>
    <lineage>
        <taxon>Bacteria</taxon>
        <taxon>Pseudomonadati</taxon>
        <taxon>Verrucomicrobiota</taxon>
        <taxon>Verrucomicrobiia</taxon>
        <taxon>Verrucomicrobiales</taxon>
        <taxon>Verrucomicrobiaceae</taxon>
        <taxon>Luteolibacter</taxon>
    </lineage>
</organism>
<name>A0ABT3G114_9BACT</name>
<gene>
    <name evidence="1" type="ORF">OJ996_06355</name>
</gene>
<protein>
    <recommendedName>
        <fullName evidence="3">Addiction module antitoxin RelB</fullName>
    </recommendedName>
</protein>